<dbReference type="EMBL" id="CP118379">
    <property type="protein sequence ID" value="WFD44740.1"/>
    <property type="molecule type" value="Genomic_DNA"/>
</dbReference>
<keyword evidence="9" id="KW-0137">Centromere</keyword>
<keyword evidence="5" id="KW-0498">Mitosis</keyword>
<evidence type="ECO:0000256" key="9">
    <source>
        <dbReference type="ARBA" id="ARBA00023328"/>
    </source>
</evidence>
<dbReference type="GO" id="GO:0000444">
    <property type="term" value="C:MIS12/MIND type complex"/>
    <property type="evidence" value="ECO:0007669"/>
    <property type="project" value="TreeGrafter"/>
</dbReference>
<keyword evidence="11" id="KW-1185">Reference proteome</keyword>
<dbReference type="Proteomes" id="UP001214628">
    <property type="component" value="Chromosome 5"/>
</dbReference>
<keyword evidence="7" id="KW-0175">Coiled coil</keyword>
<dbReference type="InterPro" id="IPR008685">
    <property type="entry name" value="Centromere_Mis12"/>
</dbReference>
<reference evidence="10" key="1">
    <citation type="submission" date="2023-02" db="EMBL/GenBank/DDBJ databases">
        <title>Mating type loci evolution in Malassezia.</title>
        <authorList>
            <person name="Coelho M.A."/>
        </authorList>
    </citation>
    <scope>NUCLEOTIDE SEQUENCE</scope>
    <source>
        <strain evidence="10">CBS 14136</strain>
    </source>
</reference>
<comment type="similarity">
    <text evidence="2">Belongs to the mis12 family.</text>
</comment>
<sequence length="262" mass="30029">MAEDATERHVILTEIFGVHPRALVDALVVSANEHLYILGEKLEDQVRDSLRDRPNADQDAERGSHAIMTLMENVIDHIMDTFELYCLRSIFVITPEQSRRITLAHHRGLDLRPAIISSSAPDALSDDQDLHMDKELDLQEARLTQHRLAQAERAAKLRWERTNTLKSAYAFLSEEWLAPSKDTSALSNAHQIREEVPRLLDALTQLRRTEPLRASLLPATPNATYEDHSTIDRSEWEKGRNEYLNWESHRFIAHTKRSSSPS</sequence>
<keyword evidence="3" id="KW-0158">Chromosome</keyword>
<dbReference type="AlphaFoldDB" id="A0AAF0F9E3"/>
<comment type="subcellular location">
    <subcellularLocation>
        <location evidence="1">Chromosome</location>
        <location evidence="1">Centromere</location>
        <location evidence="1">Kinetochore</location>
    </subcellularLocation>
</comment>
<evidence type="ECO:0000313" key="11">
    <source>
        <dbReference type="Proteomes" id="UP001214628"/>
    </source>
</evidence>
<keyword evidence="6" id="KW-0995">Kinetochore</keyword>
<dbReference type="PANTHER" id="PTHR14527:SF2">
    <property type="entry name" value="PROTEIN MIS12 HOMOLOG"/>
    <property type="match status" value="1"/>
</dbReference>
<evidence type="ECO:0000313" key="10">
    <source>
        <dbReference type="EMBL" id="WFD44740.1"/>
    </source>
</evidence>
<name>A0AAF0F9E3_9BASI</name>
<evidence type="ECO:0000256" key="1">
    <source>
        <dbReference type="ARBA" id="ARBA00004629"/>
    </source>
</evidence>
<evidence type="ECO:0000256" key="8">
    <source>
        <dbReference type="ARBA" id="ARBA00023306"/>
    </source>
</evidence>
<evidence type="ECO:0000256" key="2">
    <source>
        <dbReference type="ARBA" id="ARBA00008643"/>
    </source>
</evidence>
<dbReference type="PANTHER" id="PTHR14527">
    <property type="entry name" value="PROTEIN MIS12 HOMOLOG"/>
    <property type="match status" value="1"/>
</dbReference>
<dbReference type="GO" id="GO:0005634">
    <property type="term" value="C:nucleus"/>
    <property type="evidence" value="ECO:0007669"/>
    <property type="project" value="InterPro"/>
</dbReference>
<evidence type="ECO:0000256" key="3">
    <source>
        <dbReference type="ARBA" id="ARBA00022454"/>
    </source>
</evidence>
<dbReference type="GO" id="GO:0051382">
    <property type="term" value="P:kinetochore assembly"/>
    <property type="evidence" value="ECO:0007669"/>
    <property type="project" value="TreeGrafter"/>
</dbReference>
<evidence type="ECO:0000256" key="5">
    <source>
        <dbReference type="ARBA" id="ARBA00022776"/>
    </source>
</evidence>
<dbReference type="Pfam" id="PF05859">
    <property type="entry name" value="Mis12"/>
    <property type="match status" value="1"/>
</dbReference>
<keyword evidence="8" id="KW-0131">Cell cycle</keyword>
<proteinExistence type="inferred from homology"/>
<organism evidence="10 11">
    <name type="scientific">Malassezia psittaci</name>
    <dbReference type="NCBI Taxonomy" id="1821823"/>
    <lineage>
        <taxon>Eukaryota</taxon>
        <taxon>Fungi</taxon>
        <taxon>Dikarya</taxon>
        <taxon>Basidiomycota</taxon>
        <taxon>Ustilaginomycotina</taxon>
        <taxon>Malasseziomycetes</taxon>
        <taxon>Malasseziales</taxon>
        <taxon>Malasseziaceae</taxon>
        <taxon>Malassezia</taxon>
    </lineage>
</organism>
<protein>
    <submittedName>
        <fullName evidence="10">Uncharacterized protein</fullName>
    </submittedName>
</protein>
<dbReference type="GO" id="GO:0000070">
    <property type="term" value="P:mitotic sister chromatid segregation"/>
    <property type="evidence" value="ECO:0007669"/>
    <property type="project" value="TreeGrafter"/>
</dbReference>
<evidence type="ECO:0000256" key="7">
    <source>
        <dbReference type="ARBA" id="ARBA00023054"/>
    </source>
</evidence>
<accession>A0AAF0F9E3</accession>
<evidence type="ECO:0000256" key="4">
    <source>
        <dbReference type="ARBA" id="ARBA00022618"/>
    </source>
</evidence>
<dbReference type="GO" id="GO:0051301">
    <property type="term" value="P:cell division"/>
    <property type="evidence" value="ECO:0007669"/>
    <property type="project" value="UniProtKB-KW"/>
</dbReference>
<keyword evidence="4" id="KW-0132">Cell division</keyword>
<gene>
    <name evidence="10" type="ORF">MPSI1_003411</name>
</gene>
<evidence type="ECO:0000256" key="6">
    <source>
        <dbReference type="ARBA" id="ARBA00022838"/>
    </source>
</evidence>